<evidence type="ECO:0000313" key="4">
    <source>
        <dbReference type="EMBL" id="TQB67497.1"/>
    </source>
</evidence>
<organism evidence="4 5">
    <name type="scientific">Monascus purpureus</name>
    <name type="common">Red mold</name>
    <name type="synonym">Monascus anka</name>
    <dbReference type="NCBI Taxonomy" id="5098"/>
    <lineage>
        <taxon>Eukaryota</taxon>
        <taxon>Fungi</taxon>
        <taxon>Dikarya</taxon>
        <taxon>Ascomycota</taxon>
        <taxon>Pezizomycotina</taxon>
        <taxon>Eurotiomycetes</taxon>
        <taxon>Eurotiomycetidae</taxon>
        <taxon>Eurotiales</taxon>
        <taxon>Aspergillaceae</taxon>
        <taxon>Monascus</taxon>
    </lineage>
</organism>
<name>A0A507QKL9_MONPU</name>
<dbReference type="AlphaFoldDB" id="A0A507QKL9"/>
<keyword evidence="2" id="KW-0732">Signal</keyword>
<feature type="non-terminal residue" evidence="4">
    <location>
        <position position="408"/>
    </location>
</feature>
<dbReference type="Pfam" id="PF17111">
    <property type="entry name" value="PigL_N"/>
    <property type="match status" value="2"/>
</dbReference>
<feature type="signal peptide" evidence="2">
    <location>
        <begin position="1"/>
        <end position="24"/>
    </location>
</feature>
<dbReference type="EMBL" id="VIFY01000392">
    <property type="protein sequence ID" value="TQB67497.1"/>
    <property type="molecule type" value="Genomic_DNA"/>
</dbReference>
<feature type="region of interest" description="Disordered" evidence="1">
    <location>
        <begin position="376"/>
        <end position="408"/>
    </location>
</feature>
<reference evidence="4 5" key="1">
    <citation type="submission" date="2019-06" db="EMBL/GenBank/DDBJ databases">
        <title>Wine fermentation using esterase from Monascus purpureus.</title>
        <authorList>
            <person name="Geng C."/>
            <person name="Zhang Y."/>
        </authorList>
    </citation>
    <scope>NUCLEOTIDE SEQUENCE [LARGE SCALE GENOMIC DNA]</scope>
    <source>
        <strain evidence="4">HQ1</strain>
    </source>
</reference>
<proteinExistence type="predicted"/>
<dbReference type="InterPro" id="IPR031348">
    <property type="entry name" value="PigL_N"/>
</dbReference>
<comment type="caution">
    <text evidence="4">The sequence shown here is derived from an EMBL/GenBank/DDBJ whole genome shotgun (WGS) entry which is preliminary data.</text>
</comment>
<sequence>MAEPIGMASGLLALATFALQSGIALYETVKSFHSHPKRVRDLIEELEALCGVLAPLTDLVNSTADVDLSAPELPLLRCGNACKEFEEELIKCSSRSGGNRTSFRDWAKLRYMSDDIDGFRRLLAGYKSTINIALADANLRQSALTAESLEVHKDLIETAKSDLEAHLESIDGKIELLFAQTAANTDSDTSEMQLLKEERLSTEKCLQICAQLSDHINQIQLVTQRSSDSAEADTPDALSERLTNEGLEECKTSITRTTAKLERHMQDIMNRLLSKSRRAMTNEAEFTELARLRDEWETVRQCIDICSRADNHLKENISKVENYGTGDAVQFMVSTGKKTIHGKNRGLGWRTRQVAGHLSDASLQQISRDMTSINLQYPAKEGPPLPANTHSDPVNGVESERTSEFRER</sequence>
<protein>
    <recommendedName>
        <fullName evidence="3">Azaphilone pigments biosynthesis cluster protein L N-terminal domain-containing protein</fullName>
    </recommendedName>
</protein>
<evidence type="ECO:0000313" key="5">
    <source>
        <dbReference type="Proteomes" id="UP000319663"/>
    </source>
</evidence>
<evidence type="ECO:0000256" key="2">
    <source>
        <dbReference type="SAM" id="SignalP"/>
    </source>
</evidence>
<dbReference type="Proteomes" id="UP000319663">
    <property type="component" value="Unassembled WGS sequence"/>
</dbReference>
<accession>A0A507QKL9</accession>
<evidence type="ECO:0000256" key="1">
    <source>
        <dbReference type="SAM" id="MobiDB-lite"/>
    </source>
</evidence>
<dbReference type="STRING" id="5098.A0A507QKL9"/>
<evidence type="ECO:0000259" key="3">
    <source>
        <dbReference type="Pfam" id="PF17111"/>
    </source>
</evidence>
<feature type="compositionally biased region" description="Basic and acidic residues" evidence="1">
    <location>
        <begin position="398"/>
        <end position="408"/>
    </location>
</feature>
<feature type="chain" id="PRO_5021352481" description="Azaphilone pigments biosynthesis cluster protein L N-terminal domain-containing protein" evidence="2">
    <location>
        <begin position="25"/>
        <end position="408"/>
    </location>
</feature>
<keyword evidence="5" id="KW-1185">Reference proteome</keyword>
<gene>
    <name evidence="4" type="ORF">MPDQ_005479</name>
</gene>
<feature type="domain" description="Azaphilone pigments biosynthesis cluster protein L N-terminal" evidence="3">
    <location>
        <begin position="240"/>
        <end position="306"/>
    </location>
</feature>
<feature type="domain" description="Azaphilone pigments biosynthesis cluster protein L N-terminal" evidence="3">
    <location>
        <begin position="2"/>
        <end position="210"/>
    </location>
</feature>